<accession>A0A4R6Z109</accession>
<dbReference type="EMBL" id="SNZH01000005">
    <property type="protein sequence ID" value="TDR45069.1"/>
    <property type="molecule type" value="Genomic_DNA"/>
</dbReference>
<dbReference type="Pfam" id="PF13557">
    <property type="entry name" value="Phenol_MetA_deg"/>
    <property type="match status" value="1"/>
</dbReference>
<proteinExistence type="predicted"/>
<name>A0A4R6Z109_9GAMM</name>
<dbReference type="RefSeq" id="WP_133818570.1">
    <property type="nucleotide sequence ID" value="NZ_SNZH01000005.1"/>
</dbReference>
<evidence type="ECO:0000313" key="2">
    <source>
        <dbReference type="EMBL" id="TDR45069.1"/>
    </source>
</evidence>
<sequence>MNRWLFFTACSALAPFAQAVTPAFDRPGIAVTTTTVPAGGIAWEQGLPDFVRDSRDGTSLRAYAANTNLRFGLSDTFELRLFGSPWNYQRLVTPQGRSSNKGYGDTGIGFKWAGPSTSKAFSWALLATASFATGEDDFSSGSTAYDVAASLGWAFDDSVSATLYADAGHQDGSNSYTISPSLGFALSERWAAFVEAGYTHAKGSPDNAVAGGGFTWMASERVQLDLSADFGVNAATPDVQGGFGVSIYFD</sequence>
<keyword evidence="3" id="KW-1185">Reference proteome</keyword>
<comment type="caution">
    <text evidence="2">The sequence shown here is derived from an EMBL/GenBank/DDBJ whole genome shotgun (WGS) entry which is preliminary data.</text>
</comment>
<feature type="chain" id="PRO_5020594050" evidence="1">
    <location>
        <begin position="20"/>
        <end position="250"/>
    </location>
</feature>
<evidence type="ECO:0000256" key="1">
    <source>
        <dbReference type="SAM" id="SignalP"/>
    </source>
</evidence>
<dbReference type="InterPro" id="IPR025737">
    <property type="entry name" value="FApF"/>
</dbReference>
<protein>
    <submittedName>
        <fullName evidence="2">Outer membrane putative beta-barrel porin/alpha-amylase</fullName>
    </submittedName>
</protein>
<dbReference type="Proteomes" id="UP000295293">
    <property type="component" value="Unassembled WGS sequence"/>
</dbReference>
<reference evidence="2 3" key="1">
    <citation type="submission" date="2019-03" db="EMBL/GenBank/DDBJ databases">
        <title>Genomic Encyclopedia of Type Strains, Phase IV (KMG-IV): sequencing the most valuable type-strain genomes for metagenomic binning, comparative biology and taxonomic classification.</title>
        <authorList>
            <person name="Goeker M."/>
        </authorList>
    </citation>
    <scope>NUCLEOTIDE SEQUENCE [LARGE SCALE GENOMIC DNA]</scope>
    <source>
        <strain evidence="2 3">DSM 21667</strain>
    </source>
</reference>
<evidence type="ECO:0000313" key="3">
    <source>
        <dbReference type="Proteomes" id="UP000295293"/>
    </source>
</evidence>
<keyword evidence="1" id="KW-0732">Signal</keyword>
<feature type="signal peptide" evidence="1">
    <location>
        <begin position="1"/>
        <end position="19"/>
    </location>
</feature>
<dbReference type="AlphaFoldDB" id="A0A4R6Z109"/>
<gene>
    <name evidence="2" type="ORF">DFR29_105252</name>
</gene>
<organism evidence="2 3">
    <name type="scientific">Tahibacter aquaticus</name>
    <dbReference type="NCBI Taxonomy" id="520092"/>
    <lineage>
        <taxon>Bacteria</taxon>
        <taxon>Pseudomonadati</taxon>
        <taxon>Pseudomonadota</taxon>
        <taxon>Gammaproteobacteria</taxon>
        <taxon>Lysobacterales</taxon>
        <taxon>Rhodanobacteraceae</taxon>
        <taxon>Tahibacter</taxon>
    </lineage>
</organism>
<dbReference type="OrthoDB" id="6078166at2"/>